<dbReference type="EMBL" id="RCDD01000002">
    <property type="protein sequence ID" value="RLK58694.1"/>
    <property type="molecule type" value="Genomic_DNA"/>
</dbReference>
<keyword evidence="2" id="KW-1185">Reference proteome</keyword>
<dbReference type="AlphaFoldDB" id="A0A421B2V6"/>
<sequence length="670" mass="73338">MGLSLRQRGAVTGCARGWLRRRGHVSVVSVRHPRTVRVITRQWWAILEDSHLTTGLQDLDTAVVELIGAATSSDMADLGRRVFGALDQVAEVCRLVATTFEVVGWFAPPEHLAGTAATVDRLEETMYGFVRDVVDVVAEGLPEQRWREVLSYTATRDALIDELRSAAANMPQEQELLLETALGLPGSVSDAGDGLTSAARVSAAWTRQSDVLDGRLRVMLPHLLAYSMPLTFEVRLHLTGLLLREHPFRAHVAAVAARDLVLAALAADADRCLDVITESVERQSEMHFTHTRVIKAIAAVNAAQYLEDAADPAANVYLAMMEGDVRRAAVTVLALLGEEVPEKATLHPLRIRLAAHRGSMACAVLVSCIDTHLRNAVAHSRMEWDAEHQCMVLDGRAVTPQDLIYMTLQAHSTCTGLHAGISVALNQAGNPHHYRPPLNDHSVWDGRLLEILGSHGIEATRARRHGRTIYIDVPHLTAATLRDYLVGVYEADWVVPHIDDWVLTSPDRFDLLLDATTLATARSLAESEHDASPSGHVYAIEPVLYAGALFNHGLAPDRIVRSVIGLASSQAIGERDRLLPRGSAEPAALAELSAALRHLARGAMAAASLLPEQVRVYLDSFAATLSVCRERLSAIRAEHEVREASIQLDWAWRSNTPIENPWLRESSQPQ</sequence>
<reference evidence="1 2" key="1">
    <citation type="submission" date="2018-10" db="EMBL/GenBank/DDBJ databases">
        <title>Genomic Encyclopedia of Archaeal and Bacterial Type Strains, Phase II (KMG-II): from individual species to whole genera.</title>
        <authorList>
            <person name="Goeker M."/>
        </authorList>
    </citation>
    <scope>NUCLEOTIDE SEQUENCE [LARGE SCALE GENOMIC DNA]</scope>
    <source>
        <strain evidence="1 2">DSM 45657</strain>
    </source>
</reference>
<proteinExistence type="predicted"/>
<evidence type="ECO:0000313" key="1">
    <source>
        <dbReference type="EMBL" id="RLK58694.1"/>
    </source>
</evidence>
<dbReference type="Proteomes" id="UP000282454">
    <property type="component" value="Unassembled WGS sequence"/>
</dbReference>
<name>A0A421B2V6_9PSEU</name>
<comment type="caution">
    <text evidence="1">The sequence shown here is derived from an EMBL/GenBank/DDBJ whole genome shotgun (WGS) entry which is preliminary data.</text>
</comment>
<evidence type="ECO:0000313" key="2">
    <source>
        <dbReference type="Proteomes" id="UP000282454"/>
    </source>
</evidence>
<protein>
    <submittedName>
        <fullName evidence="1">Uncharacterized protein</fullName>
    </submittedName>
</protein>
<gene>
    <name evidence="1" type="ORF">CLV68_3167</name>
</gene>
<accession>A0A421B2V6</accession>
<organism evidence="1 2">
    <name type="scientific">Actinokineospora cianjurensis</name>
    <dbReference type="NCBI Taxonomy" id="585224"/>
    <lineage>
        <taxon>Bacteria</taxon>
        <taxon>Bacillati</taxon>
        <taxon>Actinomycetota</taxon>
        <taxon>Actinomycetes</taxon>
        <taxon>Pseudonocardiales</taxon>
        <taxon>Pseudonocardiaceae</taxon>
        <taxon>Actinokineospora</taxon>
    </lineage>
</organism>